<dbReference type="AlphaFoldDB" id="A0A9P4T2L1"/>
<comment type="caution">
    <text evidence="1">The sequence shown here is derived from an EMBL/GenBank/DDBJ whole genome shotgun (WGS) entry which is preliminary data.</text>
</comment>
<evidence type="ECO:0000313" key="2">
    <source>
        <dbReference type="Proteomes" id="UP000801428"/>
    </source>
</evidence>
<dbReference type="Proteomes" id="UP000801428">
    <property type="component" value="Unassembled WGS sequence"/>
</dbReference>
<evidence type="ECO:0000313" key="1">
    <source>
        <dbReference type="EMBL" id="KAF2993016.1"/>
    </source>
</evidence>
<sequence length="218" mass="25580">MVQWRLTILSRTYKNRDLWSRCGAPRRAYPNVAVHELLAEETRGIMRRARRYENRAYYQHNRDIMDRPYTPLQELVKWGFRRVGKRTAPNLRLVPVVNLTWRGPWQGLDNLPVQNVVHYVGGGVDPDAVLPQIKKWISARLFSLEQLNPRWKYEQPDAHLVSAAIGRVSPRQSPEMFKVFYTDEQKRGPHTIDRPNIPTYFSDGYEGGYNGSRWCELS</sequence>
<dbReference type="EMBL" id="SWKU01000063">
    <property type="protein sequence ID" value="KAF2993016.1"/>
    <property type="molecule type" value="Genomic_DNA"/>
</dbReference>
<accession>A0A9P4T2L1</accession>
<reference evidence="1" key="1">
    <citation type="submission" date="2019-04" db="EMBL/GenBank/DDBJ databases">
        <title>Sequencing of skin fungus with MAO and IRED activity.</title>
        <authorList>
            <person name="Marsaioli A.J."/>
            <person name="Bonatto J.M.C."/>
            <person name="Reis Junior O."/>
        </authorList>
    </citation>
    <scope>NUCLEOTIDE SEQUENCE</scope>
    <source>
        <strain evidence="1">30M1</strain>
    </source>
</reference>
<name>A0A9P4T2L1_CURKU</name>
<protein>
    <submittedName>
        <fullName evidence="1">Uncharacterized protein</fullName>
    </submittedName>
</protein>
<organism evidence="1 2">
    <name type="scientific">Curvularia kusanoi</name>
    <name type="common">Cochliobolus kusanoi</name>
    <dbReference type="NCBI Taxonomy" id="90978"/>
    <lineage>
        <taxon>Eukaryota</taxon>
        <taxon>Fungi</taxon>
        <taxon>Dikarya</taxon>
        <taxon>Ascomycota</taxon>
        <taxon>Pezizomycotina</taxon>
        <taxon>Dothideomycetes</taxon>
        <taxon>Pleosporomycetidae</taxon>
        <taxon>Pleosporales</taxon>
        <taxon>Pleosporineae</taxon>
        <taxon>Pleosporaceae</taxon>
        <taxon>Curvularia</taxon>
    </lineage>
</organism>
<gene>
    <name evidence="1" type="ORF">E8E13_000917</name>
</gene>
<keyword evidence="2" id="KW-1185">Reference proteome</keyword>
<proteinExistence type="predicted"/>